<gene>
    <name evidence="1" type="ORF">AWB64_02119</name>
</gene>
<evidence type="ECO:0000313" key="1">
    <source>
        <dbReference type="EMBL" id="SAL25975.1"/>
    </source>
</evidence>
<dbReference type="EMBL" id="FCOC02000004">
    <property type="protein sequence ID" value="SAL25975.1"/>
    <property type="molecule type" value="Genomic_DNA"/>
</dbReference>
<dbReference type="OrthoDB" id="6446140at2"/>
<sequence length="80" mass="9032">MKEHPVERAARIAGGYKALGDLLGVTKGAVHQWLDEKRHVPAAHCPKIETFTGVSRKDLRPDDWNKYWPELESPRTAEVA</sequence>
<proteinExistence type="predicted"/>
<dbReference type="RefSeq" id="WP_075643268.1">
    <property type="nucleotide sequence ID" value="NZ_FCOC02000004.1"/>
</dbReference>
<dbReference type="AlphaFoldDB" id="A0A158G1M8"/>
<dbReference type="InterPro" id="IPR010982">
    <property type="entry name" value="Lambda_DNA-bd_dom_sf"/>
</dbReference>
<dbReference type="SUPFAM" id="SSF47413">
    <property type="entry name" value="lambda repressor-like DNA-binding domains"/>
    <property type="match status" value="1"/>
</dbReference>
<dbReference type="Gene3D" id="1.10.260.40">
    <property type="entry name" value="lambda repressor-like DNA-binding domains"/>
    <property type="match status" value="1"/>
</dbReference>
<reference evidence="1 2" key="1">
    <citation type="submission" date="2016-01" db="EMBL/GenBank/DDBJ databases">
        <authorList>
            <person name="Oliw E.H."/>
        </authorList>
    </citation>
    <scope>NUCLEOTIDE SEQUENCE [LARGE SCALE GENOMIC DNA]</scope>
    <source>
        <strain evidence="1">LMG 22029</strain>
    </source>
</reference>
<dbReference type="Proteomes" id="UP000054893">
    <property type="component" value="Unassembled WGS sequence"/>
</dbReference>
<dbReference type="Pfam" id="PF15943">
    <property type="entry name" value="YdaS_toxin"/>
    <property type="match status" value="1"/>
</dbReference>
<organism evidence="1 2">
    <name type="scientific">Caballeronia sordidicola</name>
    <name type="common">Burkholderia sordidicola</name>
    <dbReference type="NCBI Taxonomy" id="196367"/>
    <lineage>
        <taxon>Bacteria</taxon>
        <taxon>Pseudomonadati</taxon>
        <taxon>Pseudomonadota</taxon>
        <taxon>Betaproteobacteria</taxon>
        <taxon>Burkholderiales</taxon>
        <taxon>Burkholderiaceae</taxon>
        <taxon>Caballeronia</taxon>
    </lineage>
</organism>
<dbReference type="GO" id="GO:0003677">
    <property type="term" value="F:DNA binding"/>
    <property type="evidence" value="ECO:0007669"/>
    <property type="project" value="InterPro"/>
</dbReference>
<protein>
    <recommendedName>
        <fullName evidence="3">YdaS antitoxin of YdaST toxin-antitoxin system</fullName>
    </recommendedName>
</protein>
<dbReference type="InterPro" id="IPR031856">
    <property type="entry name" value="YdaS_toxin-like"/>
</dbReference>
<name>A0A158G1M8_CABSO</name>
<evidence type="ECO:0000313" key="2">
    <source>
        <dbReference type="Proteomes" id="UP000054893"/>
    </source>
</evidence>
<accession>A0A158G1M8</accession>
<evidence type="ECO:0008006" key="3">
    <source>
        <dbReference type="Google" id="ProtNLM"/>
    </source>
</evidence>